<dbReference type="Pfam" id="PF20431">
    <property type="entry name" value="E_motif"/>
    <property type="match status" value="1"/>
</dbReference>
<dbReference type="Gene3D" id="1.25.40.10">
    <property type="entry name" value="Tetratricopeptide repeat domain"/>
    <property type="match status" value="4"/>
</dbReference>
<dbReference type="Pfam" id="PF01535">
    <property type="entry name" value="PPR"/>
    <property type="match status" value="3"/>
</dbReference>
<dbReference type="InterPro" id="IPR006460">
    <property type="entry name" value="MIZ1-like_pln"/>
</dbReference>
<evidence type="ECO:0008006" key="5">
    <source>
        <dbReference type="Google" id="ProtNLM"/>
    </source>
</evidence>
<dbReference type="PANTHER" id="PTHR47926:SF465">
    <property type="entry name" value="PENTATRICOPEPTIDE REPEAT (PPR-LIKE) SUPERFAMILY PROTEIN"/>
    <property type="match status" value="1"/>
</dbReference>
<evidence type="ECO:0000313" key="4">
    <source>
        <dbReference type="Proteomes" id="UP000541444"/>
    </source>
</evidence>
<dbReference type="InterPro" id="IPR011990">
    <property type="entry name" value="TPR-like_helical_dom_sf"/>
</dbReference>
<dbReference type="PROSITE" id="PS51375">
    <property type="entry name" value="PPR"/>
    <property type="match status" value="4"/>
</dbReference>
<dbReference type="GO" id="GO:0003723">
    <property type="term" value="F:RNA binding"/>
    <property type="evidence" value="ECO:0007669"/>
    <property type="project" value="InterPro"/>
</dbReference>
<dbReference type="GO" id="GO:0009451">
    <property type="term" value="P:RNA modification"/>
    <property type="evidence" value="ECO:0007669"/>
    <property type="project" value="InterPro"/>
</dbReference>
<feature type="repeat" description="PPR" evidence="2">
    <location>
        <begin position="248"/>
        <end position="282"/>
    </location>
</feature>
<gene>
    <name evidence="3" type="ORF">GIB67_034477</name>
</gene>
<accession>A0A7J7PAY3</accession>
<keyword evidence="1" id="KW-0677">Repeat</keyword>
<dbReference type="SUPFAM" id="SSF48452">
    <property type="entry name" value="TPR-like"/>
    <property type="match status" value="1"/>
</dbReference>
<dbReference type="Pfam" id="PF04759">
    <property type="entry name" value="DUF617"/>
    <property type="match status" value="1"/>
</dbReference>
<evidence type="ECO:0000256" key="1">
    <source>
        <dbReference type="ARBA" id="ARBA00022737"/>
    </source>
</evidence>
<dbReference type="AlphaFoldDB" id="A0A7J7PAY3"/>
<reference evidence="3 4" key="1">
    <citation type="journal article" date="2020" name="IScience">
        <title>Genome Sequencing of the Endangered Kingdonia uniflora (Circaeasteraceae, Ranunculales) Reveals Potential Mechanisms of Evolutionary Specialization.</title>
        <authorList>
            <person name="Sun Y."/>
            <person name="Deng T."/>
            <person name="Zhang A."/>
            <person name="Moore M.J."/>
            <person name="Landis J.B."/>
            <person name="Lin N."/>
            <person name="Zhang H."/>
            <person name="Zhang X."/>
            <person name="Huang J."/>
            <person name="Zhang X."/>
            <person name="Sun H."/>
            <person name="Wang H."/>
        </authorList>
    </citation>
    <scope>NUCLEOTIDE SEQUENCE [LARGE SCALE GENOMIC DNA]</scope>
    <source>
        <strain evidence="3">TB1705</strain>
        <tissue evidence="3">Leaf</tissue>
    </source>
</reference>
<dbReference type="PANTHER" id="PTHR47926">
    <property type="entry name" value="PENTATRICOPEPTIDE REPEAT-CONTAINING PROTEIN"/>
    <property type="match status" value="1"/>
</dbReference>
<feature type="repeat" description="PPR" evidence="2">
    <location>
        <begin position="380"/>
        <end position="414"/>
    </location>
</feature>
<dbReference type="InterPro" id="IPR002885">
    <property type="entry name" value="PPR_rpt"/>
</dbReference>
<organism evidence="3 4">
    <name type="scientific">Kingdonia uniflora</name>
    <dbReference type="NCBI Taxonomy" id="39325"/>
    <lineage>
        <taxon>Eukaryota</taxon>
        <taxon>Viridiplantae</taxon>
        <taxon>Streptophyta</taxon>
        <taxon>Embryophyta</taxon>
        <taxon>Tracheophyta</taxon>
        <taxon>Spermatophyta</taxon>
        <taxon>Magnoliopsida</taxon>
        <taxon>Ranunculales</taxon>
        <taxon>Circaeasteraceae</taxon>
        <taxon>Kingdonia</taxon>
    </lineage>
</organism>
<dbReference type="GO" id="GO:0010274">
    <property type="term" value="P:hydrotropism"/>
    <property type="evidence" value="ECO:0007669"/>
    <property type="project" value="InterPro"/>
</dbReference>
<proteinExistence type="predicted"/>
<dbReference type="FunFam" id="1.25.40.10:FF:000090">
    <property type="entry name" value="Pentatricopeptide repeat-containing protein, chloroplastic"/>
    <property type="match status" value="1"/>
</dbReference>
<dbReference type="NCBIfam" id="TIGR00756">
    <property type="entry name" value="PPR"/>
    <property type="match status" value="4"/>
</dbReference>
<protein>
    <recommendedName>
        <fullName evidence="5">Pentatricopeptide repeat-containing protein</fullName>
    </recommendedName>
</protein>
<dbReference type="InterPro" id="IPR046960">
    <property type="entry name" value="PPR_At4g14850-like_plant"/>
</dbReference>
<dbReference type="Pfam" id="PF13041">
    <property type="entry name" value="PPR_2"/>
    <property type="match status" value="2"/>
</dbReference>
<dbReference type="EMBL" id="JACGCM010000067">
    <property type="protein sequence ID" value="KAF6176615.1"/>
    <property type="molecule type" value="Genomic_DNA"/>
</dbReference>
<dbReference type="Proteomes" id="UP000541444">
    <property type="component" value="Unassembled WGS sequence"/>
</dbReference>
<evidence type="ECO:0000313" key="3">
    <source>
        <dbReference type="EMBL" id="KAF6176615.1"/>
    </source>
</evidence>
<sequence>MSTPSPSPSHSPSPTRQLISLREPSVKKQRRTSKTGKLFRSVRSVFRTFPIITPACKMPAGVSRINVNHVHGGTRMTGTLFGCRKGRITLAIQENSRCLPMLLLELAIPTAKLLQEMGSGLVRIALECEKHDGSKQRIVEEPLWTMYCNGKKTGYGLKRDPTDDDLNVMQLLNAVSMGAGVLPCESDRNDGELMYMRAYFERVVGSRDSETFYMMNPDGLCSFLPPFKQRLGQIASARKLFDQMPHRDLIAWNAMLTSYSQSGLAEDALALFGRMRMVGIRPDNFSLTAALSASAEARDIYHGRKIHGLVIRFGYHFALPVCNSLIDMYGKCLSSNEASIVFQEMSYRNEVSWCSLLYAYVKVGDFDCGIRVFDTMPLRNEIAWNILIAGYAQFGEIELCLDLFKRMVKERSVLHACSNLAVIKHGIMVHGCAVHRGFTLYVYVGNGLVNMYAKCGDIEGSTRAFSDILEKDLVSWNAMVFGFGLHGRANEAIRLYDYMLKSKIQPDKVTFVGLLMACSHSGLIEKGQVIFKSMVSVYGFVPGEDHVACMVDIFGRSGLLSQASKMIDKYKISRETLLGACAAQGDLGNGLKLGEDLVKMDPQKEIGYVMLSNMYCASGQWKKAEKVRKEMVEHGVKKMPGCSWIEVKNSLTVFVAEEIKELSESIVIAARILERVSFMGLMKVGGTIEAPGGQDTDF</sequence>
<name>A0A7J7PAY3_9MAGN</name>
<feature type="repeat" description="PPR" evidence="2">
    <location>
        <begin position="472"/>
        <end position="506"/>
    </location>
</feature>
<dbReference type="OrthoDB" id="7457040at2759"/>
<feature type="repeat" description="PPR" evidence="2">
    <location>
        <begin position="604"/>
        <end position="638"/>
    </location>
</feature>
<dbReference type="InterPro" id="IPR046848">
    <property type="entry name" value="E_motif"/>
</dbReference>
<dbReference type="NCBIfam" id="TIGR01570">
    <property type="entry name" value="A_thal_3588"/>
    <property type="match status" value="1"/>
</dbReference>
<comment type="caution">
    <text evidence="3">The sequence shown here is derived from an EMBL/GenBank/DDBJ whole genome shotgun (WGS) entry which is preliminary data.</text>
</comment>
<keyword evidence="4" id="KW-1185">Reference proteome</keyword>
<evidence type="ECO:0000256" key="2">
    <source>
        <dbReference type="PROSITE-ProRule" id="PRU00708"/>
    </source>
</evidence>